<evidence type="ECO:0000256" key="4">
    <source>
        <dbReference type="ARBA" id="ARBA00022540"/>
    </source>
</evidence>
<dbReference type="OrthoDB" id="10249309at2759"/>
<dbReference type="Gene3D" id="3.40.50.10470">
    <property type="entry name" value="Translation initiation factor eif-2b, domain 2"/>
    <property type="match status" value="1"/>
</dbReference>
<keyword evidence="5" id="KW-0648">Protein biosynthesis</keyword>
<dbReference type="GO" id="GO:0005851">
    <property type="term" value="C:eukaryotic translation initiation factor 2B complex"/>
    <property type="evidence" value="ECO:0007669"/>
    <property type="project" value="TreeGrafter"/>
</dbReference>
<dbReference type="InterPro" id="IPR000649">
    <property type="entry name" value="IF-2B-related"/>
</dbReference>
<dbReference type="SUPFAM" id="SSF100950">
    <property type="entry name" value="NagB/RpiA/CoA transferase-like"/>
    <property type="match status" value="1"/>
</dbReference>
<evidence type="ECO:0000256" key="6">
    <source>
        <dbReference type="ARBA" id="ARBA00044208"/>
    </source>
</evidence>
<dbReference type="InterPro" id="IPR042528">
    <property type="entry name" value="elF-2B_alpha_N"/>
</dbReference>
<keyword evidence="3" id="KW-0963">Cytoplasm</keyword>
<dbReference type="GO" id="GO:0005085">
    <property type="term" value="F:guanyl-nucleotide exchange factor activity"/>
    <property type="evidence" value="ECO:0007669"/>
    <property type="project" value="TreeGrafter"/>
</dbReference>
<dbReference type="InterPro" id="IPR051501">
    <property type="entry name" value="eIF2B_alpha/beta/delta"/>
</dbReference>
<evidence type="ECO:0000313" key="10">
    <source>
        <dbReference type="EMBL" id="CEQ42700.1"/>
    </source>
</evidence>
<evidence type="ECO:0000256" key="7">
    <source>
        <dbReference type="ARBA" id="ARBA00044236"/>
    </source>
</evidence>
<comment type="subunit">
    <text evidence="8">Component of the translation initiation factor 2B (eIF2B) complex which is a heterodecamer of two sets of five different subunits: alpha, beta, gamma, delta and epsilon. Subunits alpha, beta and delta comprise a regulatory subcomplex and subunits epsilon and gamma comprise a catalytic subcomplex. Within the complex, the hexameric regulatory complex resides at the center, with the two heterodimeric catalytic subcomplexes bound on opposite sides.</text>
</comment>
<protein>
    <recommendedName>
        <fullName evidence="6">Translation initiation factor eIF2B subunit alpha</fullName>
    </recommendedName>
    <alternativeName>
        <fullName evidence="7">eIF2B GDP-GTP exchange factor subunit alpha</fullName>
    </alternativeName>
</protein>
<dbReference type="AlphaFoldDB" id="A0A0D6ET11"/>
<dbReference type="Proteomes" id="UP000243876">
    <property type="component" value="Unassembled WGS sequence"/>
</dbReference>
<accession>A0A0D6ET11</accession>
<evidence type="ECO:0000256" key="2">
    <source>
        <dbReference type="ARBA" id="ARBA00007251"/>
    </source>
</evidence>
<name>A0A0D6ET11_SPOSA</name>
<sequence>MASLSSLPTVSEDAPLQSTSAPPFDVIQYYSQLQGKDDPMPAPVAAVETLAELVSRSDSSTIQELLALLRSASSQLAAASFNPVSCTSGTAFFMRYLTLQRPPPEMSFREFKGELVAKAREFVKGSGKCRELIAVDMSDFVQDGSASPISELLPEDPADRTLEQTLLVHSYSRVVVQALLYAAQEQKKRFQVYVTESRPFGLGLKTHAILTAAGIPTQVILDSAVAYIMPKCDLAVVGAEAVCESGGLVNFIGGYQMAIAAKAMGKPLYALAESFKFTRLFPLSQYDLPSSLPSAPLTFPAPIDATSLKSNSVPPTPSRPMIDSKMPEALEMSDAATRHNPTLDYTTPDLITLILSDLGTMTPSGVSDCLLQIFGGE</sequence>
<comment type="similarity">
    <text evidence="2 9">Belongs to the eIF-2B alpha/beta/delta subunits family.</text>
</comment>
<evidence type="ECO:0000256" key="5">
    <source>
        <dbReference type="ARBA" id="ARBA00022917"/>
    </source>
</evidence>
<dbReference type="PANTHER" id="PTHR45860:SF1">
    <property type="entry name" value="TRANSLATION INITIATION FACTOR EIF-2B SUBUNIT ALPHA"/>
    <property type="match status" value="1"/>
</dbReference>
<organism evidence="10 11">
    <name type="scientific">Sporidiobolus salmonicolor</name>
    <name type="common">Yeast-like fungus</name>
    <name type="synonym">Sporobolomyces salmonicolor</name>
    <dbReference type="NCBI Taxonomy" id="5005"/>
    <lineage>
        <taxon>Eukaryota</taxon>
        <taxon>Fungi</taxon>
        <taxon>Dikarya</taxon>
        <taxon>Basidiomycota</taxon>
        <taxon>Pucciniomycotina</taxon>
        <taxon>Microbotryomycetes</taxon>
        <taxon>Sporidiobolales</taxon>
        <taxon>Sporidiobolaceae</taxon>
        <taxon>Sporobolomyces</taxon>
    </lineage>
</organism>
<dbReference type="Pfam" id="PF01008">
    <property type="entry name" value="IF-2B"/>
    <property type="match status" value="1"/>
</dbReference>
<dbReference type="GO" id="GO:0005829">
    <property type="term" value="C:cytosol"/>
    <property type="evidence" value="ECO:0007669"/>
    <property type="project" value="UniProtKB-SubCell"/>
</dbReference>
<evidence type="ECO:0000256" key="8">
    <source>
        <dbReference type="ARBA" id="ARBA00046432"/>
    </source>
</evidence>
<dbReference type="InterPro" id="IPR042529">
    <property type="entry name" value="IF_2B-like_C"/>
</dbReference>
<evidence type="ECO:0000256" key="9">
    <source>
        <dbReference type="RuleBase" id="RU003814"/>
    </source>
</evidence>
<evidence type="ECO:0000256" key="1">
    <source>
        <dbReference type="ARBA" id="ARBA00004514"/>
    </source>
</evidence>
<evidence type="ECO:0000313" key="11">
    <source>
        <dbReference type="Proteomes" id="UP000243876"/>
    </source>
</evidence>
<comment type="subcellular location">
    <subcellularLocation>
        <location evidence="1">Cytoplasm</location>
        <location evidence="1">Cytosol</location>
    </subcellularLocation>
</comment>
<proteinExistence type="inferred from homology"/>
<keyword evidence="11" id="KW-1185">Reference proteome</keyword>
<keyword evidence="4" id="KW-0396">Initiation factor</keyword>
<reference evidence="11" key="1">
    <citation type="submission" date="2015-02" db="EMBL/GenBank/DDBJ databases">
        <authorList>
            <person name="Gon?alves P."/>
        </authorList>
    </citation>
    <scope>NUCLEOTIDE SEQUENCE [LARGE SCALE GENOMIC DNA]</scope>
</reference>
<dbReference type="Gene3D" id="1.20.120.1070">
    <property type="entry name" value="Translation initiation factor eIF-2B, N-terminal domain"/>
    <property type="match status" value="1"/>
</dbReference>
<dbReference type="InterPro" id="IPR037171">
    <property type="entry name" value="NagB/RpiA_transferase-like"/>
</dbReference>
<evidence type="ECO:0000256" key="3">
    <source>
        <dbReference type="ARBA" id="ARBA00022490"/>
    </source>
</evidence>
<dbReference type="PANTHER" id="PTHR45860">
    <property type="entry name" value="TRANSLATION INITIATION FACTOR EIF-2B SUBUNIT ALPHA"/>
    <property type="match status" value="1"/>
</dbReference>
<gene>
    <name evidence="10" type="primary">SPOSA6832_04562</name>
</gene>
<dbReference type="EMBL" id="CENE01000033">
    <property type="protein sequence ID" value="CEQ42700.1"/>
    <property type="molecule type" value="Genomic_DNA"/>
</dbReference>
<dbReference type="GO" id="GO:0003743">
    <property type="term" value="F:translation initiation factor activity"/>
    <property type="evidence" value="ECO:0007669"/>
    <property type="project" value="UniProtKB-KW"/>
</dbReference>